<dbReference type="Proteomes" id="UP001176521">
    <property type="component" value="Unassembled WGS sequence"/>
</dbReference>
<evidence type="ECO:0000313" key="4">
    <source>
        <dbReference type="Proteomes" id="UP001176521"/>
    </source>
</evidence>
<reference evidence="3" key="1">
    <citation type="journal article" date="2023" name="PhytoFront">
        <title>Draft Genome Resources of Seven Strains of Tilletia horrida, Causal Agent of Kernel Smut of Rice.</title>
        <authorList>
            <person name="Khanal S."/>
            <person name="Antony Babu S."/>
            <person name="Zhou X.G."/>
        </authorList>
    </citation>
    <scope>NUCLEOTIDE SEQUENCE</scope>
    <source>
        <strain evidence="3">TX3</strain>
    </source>
</reference>
<keyword evidence="1" id="KW-0732">Signal</keyword>
<evidence type="ECO:0000313" key="3">
    <source>
        <dbReference type="EMBL" id="KAK0536574.1"/>
    </source>
</evidence>
<organism evidence="3 4">
    <name type="scientific">Tilletia horrida</name>
    <dbReference type="NCBI Taxonomy" id="155126"/>
    <lineage>
        <taxon>Eukaryota</taxon>
        <taxon>Fungi</taxon>
        <taxon>Dikarya</taxon>
        <taxon>Basidiomycota</taxon>
        <taxon>Ustilaginomycotina</taxon>
        <taxon>Exobasidiomycetes</taxon>
        <taxon>Tilletiales</taxon>
        <taxon>Tilletiaceae</taxon>
        <taxon>Tilletia</taxon>
    </lineage>
</organism>
<dbReference type="EMBL" id="JAPDMQ010000074">
    <property type="protein sequence ID" value="KAK0536574.1"/>
    <property type="molecule type" value="Genomic_DNA"/>
</dbReference>
<evidence type="ECO:0000259" key="2">
    <source>
        <dbReference type="Pfam" id="PF14040"/>
    </source>
</evidence>
<sequence>MKTAFLSLLSLCSVSLTFAVPSLTLNCHSYPDVCDHHVYADGCAAADFRFTASQNGFHRDGHGDDSINAKRRRAVGCGGVTNCGDNMDCDEIPYASTYDGGLGCYGVSAGYQGPQTNLYSRGSHHCVNRSQNRRHGNAVMQFYANTQLDLTTEASPSSYSSGTFAYRQVVVKQNYQAAKTDAERAKFRAEYEANCRAYAQTGQQAVLSRASRTGVCPDRNAARYATNINTTAAGTQEDRITDSARAVGNNAAIAASAAMNFGLDQPRQVLTLSSGTKVYALYGAPVFKLGHNVTLHGDKPVDAEGNFHTWNETVIGIHFD</sequence>
<feature type="domain" description="Deoxyribonuclease NucA/NucB" evidence="2">
    <location>
        <begin position="57"/>
        <end position="148"/>
    </location>
</feature>
<feature type="signal peptide" evidence="1">
    <location>
        <begin position="1"/>
        <end position="19"/>
    </location>
</feature>
<feature type="chain" id="PRO_5042820362" description="Deoxyribonuclease NucA/NucB domain-containing protein" evidence="1">
    <location>
        <begin position="20"/>
        <end position="320"/>
    </location>
</feature>
<dbReference type="Pfam" id="PF14040">
    <property type="entry name" value="DNase_NucA_NucB"/>
    <property type="match status" value="1"/>
</dbReference>
<comment type="caution">
    <text evidence="3">The sequence shown here is derived from an EMBL/GenBank/DDBJ whole genome shotgun (WGS) entry which is preliminary data.</text>
</comment>
<gene>
    <name evidence="3" type="ORF">OC842_001933</name>
</gene>
<evidence type="ECO:0000256" key="1">
    <source>
        <dbReference type="SAM" id="SignalP"/>
    </source>
</evidence>
<protein>
    <recommendedName>
        <fullName evidence="2">Deoxyribonuclease NucA/NucB domain-containing protein</fullName>
    </recommendedName>
</protein>
<keyword evidence="4" id="KW-1185">Reference proteome</keyword>
<name>A0AAN6GFE3_9BASI</name>
<proteinExistence type="predicted"/>
<accession>A0AAN6GFE3</accession>
<dbReference type="AlphaFoldDB" id="A0AAN6GFE3"/>
<dbReference type="InterPro" id="IPR029476">
    <property type="entry name" value="DNase_NucA_NucB"/>
</dbReference>